<gene>
    <name evidence="1" type="ORF">GFV13_02225</name>
</gene>
<evidence type="ECO:0000313" key="1">
    <source>
        <dbReference type="EMBL" id="MQR26114.1"/>
    </source>
</evidence>
<evidence type="ECO:0000313" key="2">
    <source>
        <dbReference type="Proteomes" id="UP000469952"/>
    </source>
</evidence>
<proteinExistence type="predicted"/>
<accession>A0A843YZ17</accession>
<sequence length="83" mass="9687">MIKNKSEWLQQYITVIYESKEHVFRIVDTDALYKFTNTKREDLLDSKKITTTLLDSFRAKGVSLNSVSDKKLLAEYGLELINK</sequence>
<dbReference type="RefSeq" id="WP_059442093.1">
    <property type="nucleotide sequence ID" value="NZ_BCMP01000008.1"/>
</dbReference>
<name>A0A843YZ17_LEUME</name>
<organism evidence="1 2">
    <name type="scientific">Leuconostoc mesenteroides</name>
    <dbReference type="NCBI Taxonomy" id="1245"/>
    <lineage>
        <taxon>Bacteria</taxon>
        <taxon>Bacillati</taxon>
        <taxon>Bacillota</taxon>
        <taxon>Bacilli</taxon>
        <taxon>Lactobacillales</taxon>
        <taxon>Lactobacillaceae</taxon>
        <taxon>Leuconostoc</taxon>
    </lineage>
</organism>
<comment type="caution">
    <text evidence="1">The sequence shown here is derived from an EMBL/GenBank/DDBJ whole genome shotgun (WGS) entry which is preliminary data.</text>
</comment>
<reference evidence="1 2" key="1">
    <citation type="submission" date="2019-10" db="EMBL/GenBank/DDBJ databases">
        <title>WGS of Leuconostoc mesenteroides.</title>
        <authorList>
            <person name="Melo Bolivar J."/>
            <person name="Marino-Ramirez L."/>
            <person name="Villamil Diaz L.M."/>
        </authorList>
    </citation>
    <scope>NUCLEOTIDE SEQUENCE [LARGE SCALE GENOMIC DNA]</scope>
    <source>
        <strain evidence="1 2">M11</strain>
    </source>
</reference>
<protein>
    <submittedName>
        <fullName evidence="1">Uncharacterized protein</fullName>
    </submittedName>
</protein>
<dbReference type="AlphaFoldDB" id="A0A843YZ17"/>
<dbReference type="EMBL" id="WIPA01000002">
    <property type="protein sequence ID" value="MQR26114.1"/>
    <property type="molecule type" value="Genomic_DNA"/>
</dbReference>
<dbReference type="Proteomes" id="UP000469952">
    <property type="component" value="Unassembled WGS sequence"/>
</dbReference>